<keyword evidence="6 9" id="KW-1133">Transmembrane helix</keyword>
<evidence type="ECO:0000256" key="7">
    <source>
        <dbReference type="ARBA" id="ARBA00023136"/>
    </source>
</evidence>
<evidence type="ECO:0000256" key="2">
    <source>
        <dbReference type="ARBA" id="ARBA00004141"/>
    </source>
</evidence>
<dbReference type="GO" id="GO:0015031">
    <property type="term" value="P:protein transport"/>
    <property type="evidence" value="ECO:0007669"/>
    <property type="project" value="UniProtKB-KW"/>
</dbReference>
<dbReference type="InterPro" id="IPR011691">
    <property type="entry name" value="Vesicle_transpt_SFT2"/>
</dbReference>
<dbReference type="PANTHER" id="PTHR23137">
    <property type="entry name" value="VESICLE TRANSPORT PROTEIN-RELATED"/>
    <property type="match status" value="1"/>
</dbReference>
<evidence type="ECO:0000256" key="6">
    <source>
        <dbReference type="ARBA" id="ARBA00022989"/>
    </source>
</evidence>
<dbReference type="InterPro" id="IPR007305">
    <property type="entry name" value="Vesicle_transpt_Got1/SFT2"/>
</dbReference>
<dbReference type="EMBL" id="LR790154">
    <property type="protein sequence ID" value="CAB3266016.1"/>
    <property type="molecule type" value="mRNA"/>
</dbReference>
<dbReference type="GO" id="GO:0016020">
    <property type="term" value="C:membrane"/>
    <property type="evidence" value="ECO:0007669"/>
    <property type="project" value="UniProtKB-SubCell"/>
</dbReference>
<comment type="function">
    <text evidence="1 9">May be involved in fusion of retrograde transport vesicles derived from an endocytic compartment with the Golgi complex.</text>
</comment>
<dbReference type="PANTHER" id="PTHR23137:SF36">
    <property type="entry name" value="VESICLE TRANSPORT PROTEIN SFT2C"/>
    <property type="match status" value="1"/>
</dbReference>
<keyword evidence="5 9" id="KW-0653">Protein transport</keyword>
<organism evidence="10">
    <name type="scientific">Phallusia mammillata</name>
    <dbReference type="NCBI Taxonomy" id="59560"/>
    <lineage>
        <taxon>Eukaryota</taxon>
        <taxon>Metazoa</taxon>
        <taxon>Chordata</taxon>
        <taxon>Tunicata</taxon>
        <taxon>Ascidiacea</taxon>
        <taxon>Phlebobranchia</taxon>
        <taxon>Ascidiidae</taxon>
        <taxon>Phallusia</taxon>
    </lineage>
</organism>
<evidence type="ECO:0000256" key="9">
    <source>
        <dbReference type="RuleBase" id="RU363111"/>
    </source>
</evidence>
<dbReference type="GO" id="GO:0012505">
    <property type="term" value="C:endomembrane system"/>
    <property type="evidence" value="ECO:0007669"/>
    <property type="project" value="UniProtKB-ARBA"/>
</dbReference>
<protein>
    <recommendedName>
        <fullName evidence="9">Vesicle transport protein</fullName>
    </recommendedName>
</protein>
<feature type="transmembrane region" description="Helical" evidence="9">
    <location>
        <begin position="148"/>
        <end position="166"/>
    </location>
</feature>
<comment type="subcellular location">
    <subcellularLocation>
        <location evidence="2 9">Membrane</location>
        <topology evidence="2 9">Multi-pass membrane protein</topology>
    </subcellularLocation>
</comment>
<keyword evidence="3 9" id="KW-0813">Transport</keyword>
<name>A0A6F9DSR4_9ASCI</name>
<dbReference type="GO" id="GO:0016192">
    <property type="term" value="P:vesicle-mediated transport"/>
    <property type="evidence" value="ECO:0007669"/>
    <property type="project" value="InterPro"/>
</dbReference>
<reference evidence="10" key="1">
    <citation type="submission" date="2020-04" db="EMBL/GenBank/DDBJ databases">
        <authorList>
            <person name="Neveu A P."/>
        </authorList>
    </citation>
    <scope>NUCLEOTIDE SEQUENCE</scope>
    <source>
        <tissue evidence="10">Whole embryo</tissue>
    </source>
</reference>
<keyword evidence="7 9" id="KW-0472">Membrane</keyword>
<keyword evidence="4 9" id="KW-0812">Transmembrane</keyword>
<dbReference type="Pfam" id="PF04178">
    <property type="entry name" value="Got1"/>
    <property type="match status" value="1"/>
</dbReference>
<gene>
    <name evidence="10" type="primary">Sft2d3</name>
</gene>
<sequence>MADLQAYVAEQKKGKSSFLGKSAASESDSDSASLLSSWVPSSVNISVPSVFGSDQNEKPTDSSWFSEAKKDPMCPALSRKQRLIGFACCICGGIFCFSLASLYVPLLLLKARKFALLYSLGSLFMINSFSFLWGPWNHAKHLMTRERLPFTTAYFGSLFATLYFAMWLRSTLFTSIAAVIQIVALLWYLVSYIPGGQTGLSFISKLFTSAVSRTVSKSMPV</sequence>
<feature type="transmembrane region" description="Helical" evidence="9">
    <location>
        <begin position="116"/>
        <end position="136"/>
    </location>
</feature>
<evidence type="ECO:0000256" key="1">
    <source>
        <dbReference type="ARBA" id="ARBA00003566"/>
    </source>
</evidence>
<evidence type="ECO:0000256" key="3">
    <source>
        <dbReference type="ARBA" id="ARBA00022448"/>
    </source>
</evidence>
<evidence type="ECO:0000256" key="4">
    <source>
        <dbReference type="ARBA" id="ARBA00022692"/>
    </source>
</evidence>
<feature type="transmembrane region" description="Helical" evidence="9">
    <location>
        <begin position="172"/>
        <end position="190"/>
    </location>
</feature>
<comment type="similarity">
    <text evidence="8 9">Belongs to the SFT2 family.</text>
</comment>
<evidence type="ECO:0000256" key="8">
    <source>
        <dbReference type="ARBA" id="ARBA00025800"/>
    </source>
</evidence>
<proteinExistence type="evidence at transcript level"/>
<dbReference type="AlphaFoldDB" id="A0A6F9DSR4"/>
<accession>A0A6F9DSR4</accession>
<evidence type="ECO:0000313" key="10">
    <source>
        <dbReference type="EMBL" id="CAB3266016.1"/>
    </source>
</evidence>
<feature type="transmembrane region" description="Helical" evidence="9">
    <location>
        <begin position="83"/>
        <end position="104"/>
    </location>
</feature>
<dbReference type="GO" id="GO:0005737">
    <property type="term" value="C:cytoplasm"/>
    <property type="evidence" value="ECO:0007669"/>
    <property type="project" value="UniProtKB-ARBA"/>
</dbReference>
<evidence type="ECO:0000256" key="5">
    <source>
        <dbReference type="ARBA" id="ARBA00022927"/>
    </source>
</evidence>